<feature type="non-terminal residue" evidence="1">
    <location>
        <position position="1"/>
    </location>
</feature>
<reference evidence="1" key="1">
    <citation type="submission" date="2014-12" db="EMBL/GenBank/DDBJ databases">
        <title>Insight into the proteome of Arion vulgaris.</title>
        <authorList>
            <person name="Aradska J."/>
            <person name="Bulat T."/>
            <person name="Smidak R."/>
            <person name="Sarate P."/>
            <person name="Gangsoo J."/>
            <person name="Sialana F."/>
            <person name="Bilban M."/>
            <person name="Lubec G."/>
        </authorList>
    </citation>
    <scope>NUCLEOTIDE SEQUENCE</scope>
    <source>
        <tissue evidence="1">Skin</tissue>
    </source>
</reference>
<proteinExistence type="predicted"/>
<dbReference type="EMBL" id="HACG01014430">
    <property type="protein sequence ID" value="CEK61295.1"/>
    <property type="molecule type" value="Transcribed_RNA"/>
</dbReference>
<name>A0A0B6Z0L6_9EUPU</name>
<organism evidence="1">
    <name type="scientific">Arion vulgaris</name>
    <dbReference type="NCBI Taxonomy" id="1028688"/>
    <lineage>
        <taxon>Eukaryota</taxon>
        <taxon>Metazoa</taxon>
        <taxon>Spiralia</taxon>
        <taxon>Lophotrochozoa</taxon>
        <taxon>Mollusca</taxon>
        <taxon>Gastropoda</taxon>
        <taxon>Heterobranchia</taxon>
        <taxon>Euthyneura</taxon>
        <taxon>Panpulmonata</taxon>
        <taxon>Eupulmonata</taxon>
        <taxon>Stylommatophora</taxon>
        <taxon>Helicina</taxon>
        <taxon>Arionoidea</taxon>
        <taxon>Arionidae</taxon>
        <taxon>Arion</taxon>
    </lineage>
</organism>
<sequence>VGSVKMQQTPEFKCLGSVFTADGGVDREVETGCRRANAVTYRLSPLLEHPGIDMAVGRQLMNCMFI</sequence>
<gene>
    <name evidence="1" type="primary">ORF41864</name>
</gene>
<dbReference type="AlphaFoldDB" id="A0A0B6Z0L6"/>
<protein>
    <submittedName>
        <fullName evidence="1">Uncharacterized protein</fullName>
    </submittedName>
</protein>
<accession>A0A0B6Z0L6</accession>
<feature type="non-terminal residue" evidence="1">
    <location>
        <position position="66"/>
    </location>
</feature>
<evidence type="ECO:0000313" key="1">
    <source>
        <dbReference type="EMBL" id="CEK61295.1"/>
    </source>
</evidence>